<dbReference type="AlphaFoldDB" id="A0A9X5BD88"/>
<proteinExistence type="predicted"/>
<evidence type="ECO:0000313" key="2">
    <source>
        <dbReference type="EMBL" id="NBJ91595.1"/>
    </source>
</evidence>
<dbReference type="OrthoDB" id="2656488at2"/>
<feature type="domain" description="GIY-YIG" evidence="1">
    <location>
        <begin position="48"/>
        <end position="126"/>
    </location>
</feature>
<evidence type="ECO:0000259" key="1">
    <source>
        <dbReference type="PROSITE" id="PS50164"/>
    </source>
</evidence>
<sequence>MRGKTIRQFLIDGQADGRWASELSNWTGKAYKIPRTYINQCTDRDDLGNTGVYFLFGRNDETDEEQVYIGEAENIFNRLKQHLSEKDFWTECIVFISKDNNLNKAHIKYLENHLYILAKESKRYEIVNSNVPMEASISEMDRAEMDEFIDNMRLILGVLGHKILEPSIKRKNDEKEILYILQDRSGIKASGKPISEGFAVLKGSKVADNVATSLSKSVINKRQLLFDKGIVDENFTFTQDWAFTSPSLAAAIVVGYSINGRNAWKNKKGISLKEMEEG</sequence>
<keyword evidence="3" id="KW-1185">Reference proteome</keyword>
<dbReference type="Pfam" id="PF14267">
    <property type="entry name" value="DUF4357"/>
    <property type="match status" value="1"/>
</dbReference>
<gene>
    <name evidence="2" type="ORF">D5281_03055</name>
</gene>
<dbReference type="PROSITE" id="PS50164">
    <property type="entry name" value="GIY_YIG"/>
    <property type="match status" value="1"/>
</dbReference>
<accession>A0A9X5BD88</accession>
<dbReference type="RefSeq" id="WP_160558666.1">
    <property type="nucleotide sequence ID" value="NZ_QZDT01000002.1"/>
</dbReference>
<dbReference type="InterPro" id="IPR025579">
    <property type="entry name" value="DUF4357"/>
</dbReference>
<dbReference type="CDD" id="cd10447">
    <property type="entry name" value="GIY-YIG_unchar_2"/>
    <property type="match status" value="1"/>
</dbReference>
<evidence type="ECO:0000313" key="3">
    <source>
        <dbReference type="Proteomes" id="UP001154420"/>
    </source>
</evidence>
<dbReference type="InterPro" id="IPR000305">
    <property type="entry name" value="GIY-YIG_endonuc"/>
</dbReference>
<comment type="caution">
    <text evidence="2">The sequence shown here is derived from an EMBL/GenBank/DDBJ whole genome shotgun (WGS) entry which is preliminary data.</text>
</comment>
<organism evidence="2 3">
    <name type="scientific">Parablautia muri</name>
    <dbReference type="NCBI Taxonomy" id="2320879"/>
    <lineage>
        <taxon>Bacteria</taxon>
        <taxon>Bacillati</taxon>
        <taxon>Bacillota</taxon>
        <taxon>Clostridia</taxon>
        <taxon>Lachnospirales</taxon>
        <taxon>Lachnospiraceae</taxon>
        <taxon>Parablautia</taxon>
    </lineage>
</organism>
<protein>
    <submittedName>
        <fullName evidence="2">GIY-YIG nuclease family protein</fullName>
    </submittedName>
</protein>
<name>A0A9X5BD88_9FIRM</name>
<dbReference type="EMBL" id="QZDT01000002">
    <property type="protein sequence ID" value="NBJ91595.1"/>
    <property type="molecule type" value="Genomic_DNA"/>
</dbReference>
<reference evidence="2" key="1">
    <citation type="submission" date="2018-09" db="EMBL/GenBank/DDBJ databases">
        <title>Murine metabolic-syndrome-specific gut microbial biobank.</title>
        <authorList>
            <person name="Liu C."/>
        </authorList>
    </citation>
    <scope>NUCLEOTIDE SEQUENCE</scope>
    <source>
        <strain evidence="2">D42-62</strain>
    </source>
</reference>
<dbReference type="Proteomes" id="UP001154420">
    <property type="component" value="Unassembled WGS sequence"/>
</dbReference>